<sequence>MTVPARSLFTLGISDELLKEIEQQGYYTVKDLTERWPKKKPKLSAWSALQQDVLAISTGSAELDKILGGGFKLGNVTEVVGLAGIGKTQICMQLCANVQLAPINGKAFYIDTEGSFMASRFSQIARASLPDTDLETIMTNVTIAKIYSMQELLASINLLQECLEYDENLKLIVIDSIAFHFRSFVSDLIERTRILNTIAGKLRQLAREFNVAVNVVNSDCYYKSNDY</sequence>
<keyword evidence="6" id="KW-0539">Nucleus</keyword>
<comment type="caution">
    <text evidence="9">The sequence shown here is derived from an EMBL/GenBank/DDBJ whole genome shotgun (WGS) entry which is preliminary data.</text>
</comment>
<dbReference type="SUPFAM" id="SSF52540">
    <property type="entry name" value="P-loop containing nucleoside triphosphate hydrolases"/>
    <property type="match status" value="1"/>
</dbReference>
<reference evidence="9" key="1">
    <citation type="submission" date="2020-05" db="EMBL/GenBank/DDBJ databases">
        <title>Phylogenomic resolution of chytrid fungi.</title>
        <authorList>
            <person name="Stajich J.E."/>
            <person name="Amses K."/>
            <person name="Simmons R."/>
            <person name="Seto K."/>
            <person name="Myers J."/>
            <person name="Bonds A."/>
            <person name="Quandt C.A."/>
            <person name="Barry K."/>
            <person name="Liu P."/>
            <person name="Grigoriev I."/>
            <person name="Longcore J.E."/>
            <person name="James T.Y."/>
        </authorList>
    </citation>
    <scope>NUCLEOTIDE SEQUENCE</scope>
    <source>
        <strain evidence="9">PLAUS21</strain>
    </source>
</reference>
<keyword evidence="4" id="KW-0067">ATP-binding</keyword>
<evidence type="ECO:0000256" key="4">
    <source>
        <dbReference type="ARBA" id="ARBA00022840"/>
    </source>
</evidence>
<dbReference type="Proteomes" id="UP001210925">
    <property type="component" value="Unassembled WGS sequence"/>
</dbReference>
<dbReference type="PROSITE" id="PS50162">
    <property type="entry name" value="RECA_2"/>
    <property type="match status" value="1"/>
</dbReference>
<dbReference type="GO" id="GO:0000707">
    <property type="term" value="P:meiotic DNA recombinase assembly"/>
    <property type="evidence" value="ECO:0007669"/>
    <property type="project" value="TreeGrafter"/>
</dbReference>
<keyword evidence="10" id="KW-1185">Reference proteome</keyword>
<evidence type="ECO:0000256" key="2">
    <source>
        <dbReference type="ARBA" id="ARBA00022741"/>
    </source>
</evidence>
<dbReference type="GO" id="GO:0140664">
    <property type="term" value="F:ATP-dependent DNA damage sensor activity"/>
    <property type="evidence" value="ECO:0007669"/>
    <property type="project" value="InterPro"/>
</dbReference>
<protein>
    <recommendedName>
        <fullName evidence="7">DNA repair protein RAD51 homolog 3</fullName>
    </recommendedName>
</protein>
<dbReference type="InterPro" id="IPR052093">
    <property type="entry name" value="HR_Repair_Mediator"/>
</dbReference>
<dbReference type="PANTHER" id="PTHR46239:SF1">
    <property type="entry name" value="DNA REPAIR PROTEIN RAD51 HOMOLOG 3"/>
    <property type="match status" value="1"/>
</dbReference>
<dbReference type="GO" id="GO:0007131">
    <property type="term" value="P:reciprocal meiotic recombination"/>
    <property type="evidence" value="ECO:0007669"/>
    <property type="project" value="TreeGrafter"/>
</dbReference>
<evidence type="ECO:0000259" key="8">
    <source>
        <dbReference type="PROSITE" id="PS50162"/>
    </source>
</evidence>
<evidence type="ECO:0000256" key="7">
    <source>
        <dbReference type="ARBA" id="ARBA00040674"/>
    </source>
</evidence>
<accession>A0AAD5YB20</accession>
<dbReference type="InterPro" id="IPR020588">
    <property type="entry name" value="RecA_ATP-bd"/>
</dbReference>
<dbReference type="Pfam" id="PF08423">
    <property type="entry name" value="Rad51"/>
    <property type="match status" value="1"/>
</dbReference>
<feature type="domain" description="RecA family profile 1" evidence="8">
    <location>
        <begin position="52"/>
        <end position="220"/>
    </location>
</feature>
<dbReference type="GO" id="GO:0005657">
    <property type="term" value="C:replication fork"/>
    <property type="evidence" value="ECO:0007669"/>
    <property type="project" value="TreeGrafter"/>
</dbReference>
<evidence type="ECO:0000256" key="5">
    <source>
        <dbReference type="ARBA" id="ARBA00023204"/>
    </source>
</evidence>
<dbReference type="EMBL" id="JADGKB010000004">
    <property type="protein sequence ID" value="KAJ3261782.1"/>
    <property type="molecule type" value="Genomic_DNA"/>
</dbReference>
<name>A0AAD5YB20_9FUNG</name>
<evidence type="ECO:0000256" key="3">
    <source>
        <dbReference type="ARBA" id="ARBA00022763"/>
    </source>
</evidence>
<dbReference type="GO" id="GO:0033065">
    <property type="term" value="C:Rad51C-XRCC3 complex"/>
    <property type="evidence" value="ECO:0007669"/>
    <property type="project" value="TreeGrafter"/>
</dbReference>
<dbReference type="PANTHER" id="PTHR46239">
    <property type="entry name" value="DNA REPAIR PROTEIN RAD51 HOMOLOG 3 RAD51C"/>
    <property type="match status" value="1"/>
</dbReference>
<dbReference type="GO" id="GO:0033063">
    <property type="term" value="C:Rad51B-Rad51C-Rad51D-XRCC2 complex"/>
    <property type="evidence" value="ECO:0007669"/>
    <property type="project" value="TreeGrafter"/>
</dbReference>
<evidence type="ECO:0000313" key="9">
    <source>
        <dbReference type="EMBL" id="KAJ3261782.1"/>
    </source>
</evidence>
<dbReference type="GO" id="GO:0005524">
    <property type="term" value="F:ATP binding"/>
    <property type="evidence" value="ECO:0007669"/>
    <property type="project" value="UniProtKB-KW"/>
</dbReference>
<dbReference type="GO" id="GO:0008821">
    <property type="term" value="F:crossover junction DNA endonuclease activity"/>
    <property type="evidence" value="ECO:0007669"/>
    <property type="project" value="TreeGrafter"/>
</dbReference>
<dbReference type="AlphaFoldDB" id="A0AAD5YB20"/>
<comment type="subcellular location">
    <subcellularLocation>
        <location evidence="1">Nucleus</location>
    </subcellularLocation>
</comment>
<dbReference type="InterPro" id="IPR027417">
    <property type="entry name" value="P-loop_NTPase"/>
</dbReference>
<dbReference type="Gene3D" id="3.40.50.300">
    <property type="entry name" value="P-loop containing nucleotide triphosphate hydrolases"/>
    <property type="match status" value="1"/>
</dbReference>
<organism evidence="9 10">
    <name type="scientific">Boothiomyces macroporosus</name>
    <dbReference type="NCBI Taxonomy" id="261099"/>
    <lineage>
        <taxon>Eukaryota</taxon>
        <taxon>Fungi</taxon>
        <taxon>Fungi incertae sedis</taxon>
        <taxon>Chytridiomycota</taxon>
        <taxon>Chytridiomycota incertae sedis</taxon>
        <taxon>Chytridiomycetes</taxon>
        <taxon>Rhizophydiales</taxon>
        <taxon>Terramycetaceae</taxon>
        <taxon>Boothiomyces</taxon>
    </lineage>
</organism>
<evidence type="ECO:0000313" key="10">
    <source>
        <dbReference type="Proteomes" id="UP001210925"/>
    </source>
</evidence>
<dbReference type="InterPro" id="IPR013632">
    <property type="entry name" value="Rad51_C"/>
</dbReference>
<proteinExistence type="predicted"/>
<evidence type="ECO:0000256" key="6">
    <source>
        <dbReference type="ARBA" id="ARBA00023242"/>
    </source>
</evidence>
<keyword evidence="2" id="KW-0547">Nucleotide-binding</keyword>
<keyword evidence="3" id="KW-0227">DNA damage</keyword>
<dbReference type="GO" id="GO:0000400">
    <property type="term" value="F:four-way junction DNA binding"/>
    <property type="evidence" value="ECO:0007669"/>
    <property type="project" value="TreeGrafter"/>
</dbReference>
<keyword evidence="5" id="KW-0234">DNA repair</keyword>
<gene>
    <name evidence="9" type="ORF">HK103_004733</name>
</gene>
<evidence type="ECO:0000256" key="1">
    <source>
        <dbReference type="ARBA" id="ARBA00004123"/>
    </source>
</evidence>